<dbReference type="InterPro" id="IPR050154">
    <property type="entry name" value="UbiB_kinase"/>
</dbReference>
<reference evidence="5 6" key="3">
    <citation type="journal article" date="2016" name="Stand. Genomic Sci.">
        <title>Complete genome sequence of 'Halanaeroarchaeum sulfurireducens' M27-SA2, a sulfur-reducing and acetate-oxidizing haloarchaeon from the deep-sea hypersaline anoxic lake Medee.</title>
        <authorList>
            <person name="Messina E."/>
            <person name="Sorokin D.Y."/>
            <person name="Kublanov I.V."/>
            <person name="Toshchakov S."/>
            <person name="Lopatina A."/>
            <person name="Arcadi E."/>
            <person name="Smedile F."/>
            <person name="La Spada G."/>
            <person name="La Cono V."/>
            <person name="Yakimov M.M."/>
        </authorList>
    </citation>
    <scope>NUCLEOTIDE SEQUENCE [LARGE SCALE GENOMIC DNA]</scope>
    <source>
        <strain evidence="5 6">M27-SA2</strain>
    </source>
</reference>
<dbReference type="AlphaFoldDB" id="A0A0F7PDP2"/>
<comment type="similarity">
    <text evidence="1">Belongs to the protein kinase superfamily. ADCK protein kinase family.</text>
</comment>
<dbReference type="GO" id="GO:0004672">
    <property type="term" value="F:protein kinase activity"/>
    <property type="evidence" value="ECO:0007669"/>
    <property type="project" value="InterPro"/>
</dbReference>
<dbReference type="OrthoDB" id="8087at2157"/>
<protein>
    <submittedName>
        <fullName evidence="4">Membrane protein</fullName>
    </submittedName>
</protein>
<sequence length="555" mass="62454">MVAVKAYYRFFVVARQFLPLVLSYLRDRYRFFFFGRSRNVTAEMRVERAEALLDSLLTLGPTFIKLGQLLSTRPDALPPEYIDVLTQLQDDVPPAPWEEARTVVEDELGSVEESFEEFDTEAISGASLGQVYRARADGQDVAVKVRRPGIEDLVETDLTVIRWTLPLVIYFVDDARAFSLGNLADEFSKTIREEMDYEREASMLEEIRGNFTDDPKIAIPAVVDSHSGPRVLTMEYIGGTKITDVDELDERGVDREQVAERVTRTYLKMITQDGVYQADPHPGNLAVKGDGTVVFYDFGMSGRVDEFLQEKIIDFYIAVASRDIDEILDILIEMGTLSPDADRATMSAVLDVAIQDARGEDIETWRVQQIIGQVEDTIYEFPLRLPSNLALVMRVATVVEGVCLTLDSDFDFIAVASHFLTERGYREESIQAYLEGAGEDVREAARAAVDIPPKLDRSLDRLERDNVYVRAGIEDDDGVLDRLARRVVYGALTAAGIVSTTVLYVAAEMLAAGVAGVATMALVVLLWRSFRERRGIRTAPKVTERYLDQRRRHRE</sequence>
<accession>A0A0F7PDP2</accession>
<dbReference type="EMBL" id="CP008874">
    <property type="protein sequence ID" value="AKH98315.1"/>
    <property type="molecule type" value="Genomic_DNA"/>
</dbReference>
<dbReference type="KEGG" id="hsf:HLASA_1830"/>
<dbReference type="HOGENOM" id="CLU_006533_0_3_2"/>
<dbReference type="Proteomes" id="UP000060390">
    <property type="component" value="Chromosome"/>
</dbReference>
<evidence type="ECO:0000259" key="3">
    <source>
        <dbReference type="PROSITE" id="PS50011"/>
    </source>
</evidence>
<evidence type="ECO:0000313" key="7">
    <source>
        <dbReference type="Proteomes" id="UP000069906"/>
    </source>
</evidence>
<name>A0A0F7PDP2_9EURY</name>
<keyword evidence="2" id="KW-0472">Membrane</keyword>
<dbReference type="RefSeq" id="WP_050048986.1">
    <property type="nucleotide sequence ID" value="NZ_CP008874.1"/>
</dbReference>
<dbReference type="GeneID" id="26011164"/>
<evidence type="ECO:0000313" key="5">
    <source>
        <dbReference type="EMBL" id="ALG82709.1"/>
    </source>
</evidence>
<feature type="transmembrane region" description="Helical" evidence="2">
    <location>
        <begin position="510"/>
        <end position="527"/>
    </location>
</feature>
<feature type="domain" description="Protein kinase" evidence="3">
    <location>
        <begin position="117"/>
        <end position="469"/>
    </location>
</feature>
<dbReference type="InterPro" id="IPR000719">
    <property type="entry name" value="Prot_kinase_dom"/>
</dbReference>
<dbReference type="PATRIC" id="fig|1604004.4.peg.1931"/>
<proteinExistence type="inferred from homology"/>
<dbReference type="InterPro" id="IPR011009">
    <property type="entry name" value="Kinase-like_dom_sf"/>
</dbReference>
<dbReference type="GO" id="GO:0005524">
    <property type="term" value="F:ATP binding"/>
    <property type="evidence" value="ECO:0007669"/>
    <property type="project" value="InterPro"/>
</dbReference>
<dbReference type="KEGG" id="hsu:HLASF_1844"/>
<evidence type="ECO:0000256" key="1">
    <source>
        <dbReference type="ARBA" id="ARBA00009670"/>
    </source>
</evidence>
<reference evidence="6" key="2">
    <citation type="submission" date="2015-05" db="EMBL/GenBank/DDBJ databases">
        <title>Complete genome sequence of Halanaeroarchaeum sulfurireducens type strain M27-SA2, a sulfate-reducer haloarchaeon from marine anoxic lake Medee.</title>
        <authorList>
            <person name="Messina E."/>
            <person name="Kublanov I.V."/>
            <person name="Toshchakov S."/>
            <person name="Arcadi E."/>
            <person name="La Spada G."/>
            <person name="La Cono V."/>
            <person name="Yakimov M.M."/>
        </authorList>
    </citation>
    <scope>NUCLEOTIDE SEQUENCE [LARGE SCALE GENOMIC DNA]</scope>
    <source>
        <strain evidence="6">M27-SA2</strain>
    </source>
</reference>
<gene>
    <name evidence="5" type="ORF">HLASA_1830</name>
    <name evidence="4" type="ORF">HLASF_1844</name>
</gene>
<evidence type="ECO:0000313" key="4">
    <source>
        <dbReference type="EMBL" id="AKH98315.1"/>
    </source>
</evidence>
<dbReference type="PANTHER" id="PTHR10566">
    <property type="entry name" value="CHAPERONE-ACTIVITY OF BC1 COMPLEX CABC1 -RELATED"/>
    <property type="match status" value="1"/>
</dbReference>
<evidence type="ECO:0000256" key="2">
    <source>
        <dbReference type="SAM" id="Phobius"/>
    </source>
</evidence>
<reference evidence="4 7" key="1">
    <citation type="journal article" date="2015" name="ISME J.">
        <title>Elemental sulfur and acetate can support life of a novel strictly anaerobic haloarchaeon.</title>
        <authorList>
            <person name="Sorokin D.Y."/>
            <person name="Kublanov I.V."/>
            <person name="Gavrilov S.N."/>
            <person name="Rojo D."/>
            <person name="Roman P."/>
            <person name="Golyshin P.N."/>
            <person name="Slepak V.Z."/>
            <person name="Smedile F."/>
            <person name="Ferrer M."/>
            <person name="Messina E."/>
            <person name="La Cono V."/>
            <person name="Yakimov M.M."/>
        </authorList>
    </citation>
    <scope>NUCLEOTIDE SEQUENCE [LARGE SCALE GENOMIC DNA]</scope>
    <source>
        <strain evidence="4 7">HSR2</strain>
    </source>
</reference>
<dbReference type="InterPro" id="IPR004147">
    <property type="entry name" value="ABC1_dom"/>
</dbReference>
<dbReference type="CDD" id="cd05121">
    <property type="entry name" value="ABC1_ADCK3-like"/>
    <property type="match status" value="1"/>
</dbReference>
<dbReference type="STRING" id="1604004.HLASA_1830"/>
<dbReference type="Pfam" id="PF03109">
    <property type="entry name" value="ABC1"/>
    <property type="match status" value="1"/>
</dbReference>
<organism evidence="4 7">
    <name type="scientific">Halanaeroarchaeum sulfurireducens</name>
    <dbReference type="NCBI Taxonomy" id="1604004"/>
    <lineage>
        <taxon>Archaea</taxon>
        <taxon>Methanobacteriati</taxon>
        <taxon>Methanobacteriota</taxon>
        <taxon>Stenosarchaea group</taxon>
        <taxon>Halobacteria</taxon>
        <taxon>Halobacteriales</taxon>
        <taxon>Halobacteriaceae</taxon>
        <taxon>Halanaeroarchaeum</taxon>
    </lineage>
</organism>
<evidence type="ECO:0000313" key="6">
    <source>
        <dbReference type="Proteomes" id="UP000060390"/>
    </source>
</evidence>
<dbReference type="PANTHER" id="PTHR10566:SF113">
    <property type="entry name" value="PROTEIN ACTIVITY OF BC1 COMPLEX KINASE 7, CHLOROPLASTIC"/>
    <property type="match status" value="1"/>
</dbReference>
<dbReference type="SUPFAM" id="SSF56112">
    <property type="entry name" value="Protein kinase-like (PK-like)"/>
    <property type="match status" value="1"/>
</dbReference>
<keyword evidence="2" id="KW-1133">Transmembrane helix</keyword>
<keyword evidence="2" id="KW-0812">Transmembrane</keyword>
<dbReference type="Proteomes" id="UP000069906">
    <property type="component" value="Chromosome"/>
</dbReference>
<keyword evidence="7" id="KW-1185">Reference proteome</keyword>
<dbReference type="EMBL" id="CP011564">
    <property type="protein sequence ID" value="ALG82709.1"/>
    <property type="molecule type" value="Genomic_DNA"/>
</dbReference>
<dbReference type="PROSITE" id="PS50011">
    <property type="entry name" value="PROTEIN_KINASE_DOM"/>
    <property type="match status" value="1"/>
</dbReference>